<organism evidence="2 3">
    <name type="scientific">Pseudocercospora eumusae</name>
    <dbReference type="NCBI Taxonomy" id="321146"/>
    <lineage>
        <taxon>Eukaryota</taxon>
        <taxon>Fungi</taxon>
        <taxon>Dikarya</taxon>
        <taxon>Ascomycota</taxon>
        <taxon>Pezizomycotina</taxon>
        <taxon>Dothideomycetes</taxon>
        <taxon>Dothideomycetidae</taxon>
        <taxon>Mycosphaerellales</taxon>
        <taxon>Mycosphaerellaceae</taxon>
        <taxon>Pseudocercospora</taxon>
    </lineage>
</organism>
<name>A0A139H5Z5_9PEZI</name>
<evidence type="ECO:0000313" key="2">
    <source>
        <dbReference type="EMBL" id="KXS97788.1"/>
    </source>
</evidence>
<sequence>MTSITDLDNADGDNDIRGAAYQSNGRNLFRNKTALWDGDQRYQDQASPIEAEKDRVGARVMTDLVDDAHGDAGKEVEMNGKDGVEETNDLAEPNKGKRDDQN</sequence>
<reference evidence="2 3" key="1">
    <citation type="submission" date="2015-07" db="EMBL/GenBank/DDBJ databases">
        <title>Comparative genomics of the Sigatoka disease complex on banana suggests a link between parallel evolutionary changes in Pseudocercospora fijiensis and Pseudocercospora eumusae and increased virulence on the banana host.</title>
        <authorList>
            <person name="Chang T.-C."/>
            <person name="Salvucci A."/>
            <person name="Crous P.W."/>
            <person name="Stergiopoulos I."/>
        </authorList>
    </citation>
    <scope>NUCLEOTIDE SEQUENCE [LARGE SCALE GENOMIC DNA]</scope>
    <source>
        <strain evidence="2 3">CBS 114824</strain>
    </source>
</reference>
<feature type="region of interest" description="Disordered" evidence="1">
    <location>
        <begin position="66"/>
        <end position="102"/>
    </location>
</feature>
<dbReference type="Proteomes" id="UP000070133">
    <property type="component" value="Unassembled WGS sequence"/>
</dbReference>
<feature type="compositionally biased region" description="Basic and acidic residues" evidence="1">
    <location>
        <begin position="66"/>
        <end position="84"/>
    </location>
</feature>
<gene>
    <name evidence="2" type="ORF">AC578_4361</name>
</gene>
<dbReference type="AlphaFoldDB" id="A0A139H5Z5"/>
<feature type="region of interest" description="Disordered" evidence="1">
    <location>
        <begin position="1"/>
        <end position="24"/>
    </location>
</feature>
<dbReference type="EMBL" id="LFZN01000133">
    <property type="protein sequence ID" value="KXS97788.1"/>
    <property type="molecule type" value="Genomic_DNA"/>
</dbReference>
<feature type="compositionally biased region" description="Basic and acidic residues" evidence="1">
    <location>
        <begin position="92"/>
        <end position="102"/>
    </location>
</feature>
<protein>
    <submittedName>
        <fullName evidence="2">Uncharacterized protein</fullName>
    </submittedName>
</protein>
<evidence type="ECO:0000313" key="3">
    <source>
        <dbReference type="Proteomes" id="UP000070133"/>
    </source>
</evidence>
<proteinExistence type="predicted"/>
<comment type="caution">
    <text evidence="2">The sequence shown here is derived from an EMBL/GenBank/DDBJ whole genome shotgun (WGS) entry which is preliminary data.</text>
</comment>
<accession>A0A139H5Z5</accession>
<keyword evidence="3" id="KW-1185">Reference proteome</keyword>
<evidence type="ECO:0000256" key="1">
    <source>
        <dbReference type="SAM" id="MobiDB-lite"/>
    </source>
</evidence>